<evidence type="ECO:0000313" key="1">
    <source>
        <dbReference type="EMBL" id="PKA42643.1"/>
    </source>
</evidence>
<evidence type="ECO:0000313" key="3">
    <source>
        <dbReference type="EMBL" id="UWU13622.1"/>
    </source>
</evidence>
<dbReference type="InterPro" id="IPR009562">
    <property type="entry name" value="DUF1178"/>
</dbReference>
<evidence type="ECO:0000313" key="2">
    <source>
        <dbReference type="EMBL" id="TCU10587.1"/>
    </source>
</evidence>
<dbReference type="Proteomes" id="UP000232164">
    <property type="component" value="Unassembled WGS sequence"/>
</dbReference>
<dbReference type="OrthoDB" id="9799894at2"/>
<reference evidence="1 4" key="1">
    <citation type="submission" date="2017-11" db="EMBL/GenBank/DDBJ databases">
        <authorList>
            <person name="Han C.G."/>
        </authorList>
    </citation>
    <scope>NUCLEOTIDE SEQUENCE [LARGE SCALE GENOMIC DNA]</scope>
    <source>
        <strain evidence="1 4">HCNT1</strain>
    </source>
</reference>
<dbReference type="EMBL" id="CP104143">
    <property type="protein sequence ID" value="UWU13622.1"/>
    <property type="molecule type" value="Genomic_DNA"/>
</dbReference>
<dbReference type="STRING" id="1041146.GCA_000427985_03414"/>
<dbReference type="AlphaFoldDB" id="A0A2N0D955"/>
<dbReference type="EMBL" id="SMBH01000020">
    <property type="protein sequence ID" value="TCU10587.1"/>
    <property type="molecule type" value="Genomic_DNA"/>
</dbReference>
<protein>
    <submittedName>
        <fullName evidence="1">DUF1178 domain-containing protein</fullName>
    </submittedName>
    <submittedName>
        <fullName evidence="3">DUF1178 family protein</fullName>
    </submittedName>
</protein>
<reference evidence="3" key="4">
    <citation type="submission" date="2022-09" db="EMBL/GenBank/DDBJ databases">
        <title>Australian commercial rhizobial inoculants.</title>
        <authorList>
            <person name="Kohlmeier M.G."/>
            <person name="O'Hara G.W."/>
            <person name="Colombi E."/>
            <person name="Ramsay J.P."/>
            <person name="Terpolilli J."/>
        </authorList>
    </citation>
    <scope>NUCLEOTIDE SEQUENCE</scope>
    <source>
        <strain evidence="3">WSM1592</strain>
    </source>
</reference>
<gene>
    <name evidence="1" type="ORF">CWR43_16160</name>
    <name evidence="2" type="ORF">EV132_12084</name>
    <name evidence="3" type="ORF">N2599_15980</name>
</gene>
<dbReference type="RefSeq" id="WP_027512300.1">
    <property type="nucleotide sequence ID" value="NZ_CP104143.1"/>
</dbReference>
<reference evidence="2 5" key="3">
    <citation type="submission" date="2019-03" db="EMBL/GenBank/DDBJ databases">
        <title>Genomic Encyclopedia of Type Strains, Phase IV (KMG-V): Genome sequencing to study the core and pangenomes of soil and plant-associated prokaryotes.</title>
        <authorList>
            <person name="Whitman W."/>
        </authorList>
    </citation>
    <scope>NUCLEOTIDE SEQUENCE [LARGE SCALE GENOMIC DNA]</scope>
    <source>
        <strain evidence="2 5">Hc14</strain>
    </source>
</reference>
<evidence type="ECO:0000313" key="5">
    <source>
        <dbReference type="Proteomes" id="UP000294576"/>
    </source>
</evidence>
<dbReference type="Proteomes" id="UP001060123">
    <property type="component" value="Chromosome"/>
</dbReference>
<name>A0A2N0D955_RHISU</name>
<dbReference type="EMBL" id="PIQN01000010">
    <property type="protein sequence ID" value="PKA42643.1"/>
    <property type="molecule type" value="Genomic_DNA"/>
</dbReference>
<evidence type="ECO:0000313" key="6">
    <source>
        <dbReference type="Proteomes" id="UP001060123"/>
    </source>
</evidence>
<dbReference type="Proteomes" id="UP000294576">
    <property type="component" value="Unassembled WGS sequence"/>
</dbReference>
<dbReference type="PIRSF" id="PIRSF032131">
    <property type="entry name" value="UCP032131"/>
    <property type="match status" value="1"/>
</dbReference>
<evidence type="ECO:0000313" key="4">
    <source>
        <dbReference type="Proteomes" id="UP000232164"/>
    </source>
</evidence>
<organism evidence="1 4">
    <name type="scientific">Rhizobium sullae</name>
    <name type="common">Rhizobium hedysari</name>
    <dbReference type="NCBI Taxonomy" id="50338"/>
    <lineage>
        <taxon>Bacteria</taxon>
        <taxon>Pseudomonadati</taxon>
        <taxon>Pseudomonadota</taxon>
        <taxon>Alphaproteobacteria</taxon>
        <taxon>Hyphomicrobiales</taxon>
        <taxon>Rhizobiaceae</taxon>
        <taxon>Rhizobium/Agrobacterium group</taxon>
        <taxon>Rhizobium</taxon>
    </lineage>
</organism>
<sequence>MIRYSLSCENAHEFEAWFSGSADFDRQVASGYLTCPVCNSTSISKTLMAPSVSTARKKDEMKTLAMDTARREAFEKLKAAVAHIKANAEDVGAQFPEEARKIHYGEADARGIMGQATIDEAQALLEEGIEIAALPVLPEDVN</sequence>
<reference evidence="1 4" key="2">
    <citation type="submission" date="2017-12" db="EMBL/GenBank/DDBJ databases">
        <title>Genome sequence of Rhizobium sullae HCNT1 isolated from Sulla coronaria nodules and featuring peculiar denitrification phenotypes.</title>
        <authorList>
            <person name="De Diego-Diaz B."/>
            <person name="Treu L."/>
            <person name="Campanaro S."/>
            <person name="Da Silva Duarte V."/>
            <person name="Basaglia M."/>
            <person name="Favaro L."/>
            <person name="Casella S."/>
            <person name="Squartini A."/>
        </authorList>
    </citation>
    <scope>NUCLEOTIDE SEQUENCE [LARGE SCALE GENOMIC DNA]</scope>
    <source>
        <strain evidence="1 4">HCNT1</strain>
    </source>
</reference>
<dbReference type="Pfam" id="PF06676">
    <property type="entry name" value="DUF1178"/>
    <property type="match status" value="1"/>
</dbReference>
<accession>A0A2N0D955</accession>
<proteinExistence type="predicted"/>
<keyword evidence="6" id="KW-1185">Reference proteome</keyword>